<feature type="domain" description="HTTM-like" evidence="7">
    <location>
        <begin position="14"/>
        <end position="270"/>
    </location>
</feature>
<keyword evidence="9" id="KW-1185">Reference proteome</keyword>
<evidence type="ECO:0000256" key="4">
    <source>
        <dbReference type="ARBA" id="ARBA00023136"/>
    </source>
</evidence>
<feature type="region of interest" description="Disordered" evidence="5">
    <location>
        <begin position="285"/>
        <end position="336"/>
    </location>
</feature>
<dbReference type="Proteomes" id="UP001595699">
    <property type="component" value="Unassembled WGS sequence"/>
</dbReference>
<proteinExistence type="predicted"/>
<dbReference type="EMBL" id="JBHRZH010000022">
    <property type="protein sequence ID" value="MFC3764079.1"/>
    <property type="molecule type" value="Genomic_DNA"/>
</dbReference>
<feature type="transmembrane region" description="Helical" evidence="6">
    <location>
        <begin position="95"/>
        <end position="115"/>
    </location>
</feature>
<feature type="transmembrane region" description="Helical" evidence="6">
    <location>
        <begin position="233"/>
        <end position="265"/>
    </location>
</feature>
<dbReference type="InterPro" id="IPR011020">
    <property type="entry name" value="HTTM-like"/>
</dbReference>
<evidence type="ECO:0000313" key="9">
    <source>
        <dbReference type="Proteomes" id="UP001595699"/>
    </source>
</evidence>
<comment type="subcellular location">
    <subcellularLocation>
        <location evidence="1">Endomembrane system</location>
        <topology evidence="1">Multi-pass membrane protein</topology>
    </subcellularLocation>
</comment>
<evidence type="ECO:0000256" key="5">
    <source>
        <dbReference type="SAM" id="MobiDB-lite"/>
    </source>
</evidence>
<keyword evidence="4 6" id="KW-0472">Membrane</keyword>
<protein>
    <submittedName>
        <fullName evidence="8">HTTM domain-containing protein</fullName>
    </submittedName>
</protein>
<organism evidence="8 9">
    <name type="scientific">Tenggerimyces flavus</name>
    <dbReference type="NCBI Taxonomy" id="1708749"/>
    <lineage>
        <taxon>Bacteria</taxon>
        <taxon>Bacillati</taxon>
        <taxon>Actinomycetota</taxon>
        <taxon>Actinomycetes</taxon>
        <taxon>Propionibacteriales</taxon>
        <taxon>Nocardioidaceae</taxon>
        <taxon>Tenggerimyces</taxon>
    </lineage>
</organism>
<keyword evidence="3 6" id="KW-1133">Transmembrane helix</keyword>
<name>A0ABV7YJC0_9ACTN</name>
<dbReference type="SMART" id="SM00752">
    <property type="entry name" value="HTTM"/>
    <property type="match status" value="1"/>
</dbReference>
<keyword evidence="2 6" id="KW-0812">Transmembrane</keyword>
<accession>A0ABV7YJC0</accession>
<evidence type="ECO:0000313" key="8">
    <source>
        <dbReference type="EMBL" id="MFC3764079.1"/>
    </source>
</evidence>
<evidence type="ECO:0000256" key="1">
    <source>
        <dbReference type="ARBA" id="ARBA00004127"/>
    </source>
</evidence>
<evidence type="ECO:0000256" key="6">
    <source>
        <dbReference type="SAM" id="Phobius"/>
    </source>
</evidence>
<dbReference type="InterPro" id="IPR053934">
    <property type="entry name" value="HTTM_dom"/>
</dbReference>
<evidence type="ECO:0000259" key="7">
    <source>
        <dbReference type="SMART" id="SM00752"/>
    </source>
</evidence>
<feature type="transmembrane region" description="Helical" evidence="6">
    <location>
        <begin position="201"/>
        <end position="221"/>
    </location>
</feature>
<evidence type="ECO:0000256" key="3">
    <source>
        <dbReference type="ARBA" id="ARBA00022989"/>
    </source>
</evidence>
<feature type="transmembrane region" description="Helical" evidence="6">
    <location>
        <begin position="151"/>
        <end position="171"/>
    </location>
</feature>
<feature type="transmembrane region" description="Helical" evidence="6">
    <location>
        <begin position="71"/>
        <end position="88"/>
    </location>
</feature>
<dbReference type="RefSeq" id="WP_372442321.1">
    <property type="nucleotide sequence ID" value="NZ_JAFBCM010000001.1"/>
</dbReference>
<gene>
    <name evidence="8" type="ORF">ACFOUW_24810</name>
</gene>
<comment type="caution">
    <text evidence="8">The sequence shown here is derived from an EMBL/GenBank/DDBJ whole genome shotgun (WGS) entry which is preliminary data.</text>
</comment>
<dbReference type="Pfam" id="PF05090">
    <property type="entry name" value="HTTM"/>
    <property type="match status" value="1"/>
</dbReference>
<sequence length="336" mass="37102">MGGSLMGAAVRWWTAPLPLARIALLRVGLYAFALVDMTLFVNDVIPYGYAPEFYRPLFIGQLLHLPTPTETLVHVLQAVLIVSAVVAASGRLPRIAGWVAGLSYTWWVVISMSYGKVDHDHLAILIAMLVLPTVGRAPFRSTASTEAAGWALRCIQVATIATYFLSSIAKIRAHQWTFGWPNSAILAWAIMRRPNPVSTQLLQYPALLVVLQYISFTAELLSPVTLFLKRRALLLAALFWLGFHAMTFALLGIHFLPTVVCWLAFAPLERLLPFVHRLLRRGRPAAAPADEQHDDGELDERGDRVEQAGLDELQPRRQDDGAAAGVRGGEDRGPQQ</sequence>
<evidence type="ECO:0000256" key="2">
    <source>
        <dbReference type="ARBA" id="ARBA00022692"/>
    </source>
</evidence>
<feature type="transmembrane region" description="Helical" evidence="6">
    <location>
        <begin position="12"/>
        <end position="33"/>
    </location>
</feature>
<reference evidence="9" key="1">
    <citation type="journal article" date="2019" name="Int. J. Syst. Evol. Microbiol.">
        <title>The Global Catalogue of Microorganisms (GCM) 10K type strain sequencing project: providing services to taxonomists for standard genome sequencing and annotation.</title>
        <authorList>
            <consortium name="The Broad Institute Genomics Platform"/>
            <consortium name="The Broad Institute Genome Sequencing Center for Infectious Disease"/>
            <person name="Wu L."/>
            <person name="Ma J."/>
        </authorList>
    </citation>
    <scope>NUCLEOTIDE SEQUENCE [LARGE SCALE GENOMIC DNA]</scope>
    <source>
        <strain evidence="9">CGMCC 4.7241</strain>
    </source>
</reference>